<evidence type="ECO:0000313" key="2">
    <source>
        <dbReference type="EMBL" id="RSL17259.1"/>
    </source>
</evidence>
<proteinExistence type="predicted"/>
<accession>A0A3R9QAP1</accession>
<name>A0A3R9QAP1_9BACT</name>
<sequence length="511" mass="57012">MLFFGAGLIFNAVDLRAQERAPQPTAEEIKAAQDQKIQLLQDKLEEIQQQIVELKRANSAQPETHHITTAKASAPPPAVSEEPVITDPSNPKSEPFAFADFTWLTGNARTMDTPYATKFFTPEIRTDTNYTYDYRHPQDNTIGGSSEVFRANEVQLTQLGVGGDFHYDNVRARLMTQFGLYSQTTPRNDASTARGQWNLADAYRYVSEAYGGYHFNVQHGLNVDAGIFMSYVGLFSYYQFDNWAYQPSYVSSNTPWFFNGVRVQWFPTAKLKIEPWFINGWQSYGRFNNRPGLGGQILWRPNGNWSIVGNQYGYGEDALGIPTRTRYHTDDSVQYKYYDRPTSFISKAAATLTGDAGCESGGGVSCFGNGKTGPKQSFLGFMAYNRVWFDHDRYALTLGGGKINNPGRYLVLLPPINGATAASGTPYFTENPGDPFKAWDTSVTADYMPSQYFTYRFEYNHRAANVPYFTGPGGVTPPGGNTGAPGSVVPGWTPDLRNSENRITVAFLLKF</sequence>
<reference evidence="2 3" key="1">
    <citation type="submission" date="2018-12" db="EMBL/GenBank/DDBJ databases">
        <title>Sequencing of bacterial isolates from soil warming experiment in Harvard Forest, Massachusetts, USA.</title>
        <authorList>
            <person name="Deangelis K."/>
        </authorList>
    </citation>
    <scope>NUCLEOTIDE SEQUENCE [LARGE SCALE GENOMIC DNA]</scope>
    <source>
        <strain evidence="2 3">EB153</strain>
    </source>
</reference>
<gene>
    <name evidence="2" type="ORF">EDE15_2789</name>
</gene>
<dbReference type="EMBL" id="RSDW01000001">
    <property type="protein sequence ID" value="RSL17259.1"/>
    <property type="molecule type" value="Genomic_DNA"/>
</dbReference>
<comment type="caution">
    <text evidence="2">The sequence shown here is derived from an EMBL/GenBank/DDBJ whole genome shotgun (WGS) entry which is preliminary data.</text>
</comment>
<keyword evidence="3" id="KW-1185">Reference proteome</keyword>
<evidence type="ECO:0000256" key="1">
    <source>
        <dbReference type="SAM" id="MobiDB-lite"/>
    </source>
</evidence>
<feature type="region of interest" description="Disordered" evidence="1">
    <location>
        <begin position="59"/>
        <end position="91"/>
    </location>
</feature>
<dbReference type="InterPro" id="IPR011486">
    <property type="entry name" value="BBP2"/>
</dbReference>
<evidence type="ECO:0000313" key="3">
    <source>
        <dbReference type="Proteomes" id="UP000269669"/>
    </source>
</evidence>
<dbReference type="Proteomes" id="UP000269669">
    <property type="component" value="Unassembled WGS sequence"/>
</dbReference>
<dbReference type="Pfam" id="PF07642">
    <property type="entry name" value="BBP2"/>
    <property type="match status" value="1"/>
</dbReference>
<protein>
    <submittedName>
        <fullName evidence="2">Putative OmpL-like beta-barrel porin-2</fullName>
    </submittedName>
</protein>
<dbReference type="OrthoDB" id="103154at2"/>
<organism evidence="2 3">
    <name type="scientific">Edaphobacter aggregans</name>
    <dbReference type="NCBI Taxonomy" id="570835"/>
    <lineage>
        <taxon>Bacteria</taxon>
        <taxon>Pseudomonadati</taxon>
        <taxon>Acidobacteriota</taxon>
        <taxon>Terriglobia</taxon>
        <taxon>Terriglobales</taxon>
        <taxon>Acidobacteriaceae</taxon>
        <taxon>Edaphobacter</taxon>
    </lineage>
</organism>
<dbReference type="AlphaFoldDB" id="A0A3R9QAP1"/>